<keyword evidence="5" id="KW-1185">Reference proteome</keyword>
<proteinExistence type="predicted"/>
<evidence type="ECO:0000313" key="4">
    <source>
        <dbReference type="Proteomes" id="UP000198614"/>
    </source>
</evidence>
<evidence type="ECO:0000313" key="2">
    <source>
        <dbReference type="EMBL" id="SDF73529.1"/>
    </source>
</evidence>
<dbReference type="Proteomes" id="UP001432161">
    <property type="component" value="Chromosome"/>
</dbReference>
<feature type="transmembrane region" description="Helical" evidence="1">
    <location>
        <begin position="111"/>
        <end position="130"/>
    </location>
</feature>
<keyword evidence="1" id="KW-0812">Transmembrane</keyword>
<accession>A0A1G7NJQ4</accession>
<name>A0A1G7NJQ4_9ACTN</name>
<keyword evidence="1" id="KW-1133">Transmembrane helix</keyword>
<evidence type="ECO:0000256" key="1">
    <source>
        <dbReference type="SAM" id="Phobius"/>
    </source>
</evidence>
<organism evidence="2 4">
    <name type="scientific">Streptomyces griseoaurantiacus</name>
    <dbReference type="NCBI Taxonomy" id="68213"/>
    <lineage>
        <taxon>Bacteria</taxon>
        <taxon>Bacillati</taxon>
        <taxon>Actinomycetota</taxon>
        <taxon>Actinomycetes</taxon>
        <taxon>Kitasatosporales</taxon>
        <taxon>Streptomycetaceae</taxon>
        <taxon>Streptomyces</taxon>
        <taxon>Streptomyces aurantiacus group</taxon>
    </lineage>
</organism>
<dbReference type="EMBL" id="FNAX01000010">
    <property type="protein sequence ID" value="SDF73529.1"/>
    <property type="molecule type" value="Genomic_DNA"/>
</dbReference>
<evidence type="ECO:0000313" key="5">
    <source>
        <dbReference type="Proteomes" id="UP001432161"/>
    </source>
</evidence>
<reference evidence="2 4" key="1">
    <citation type="submission" date="2016-10" db="EMBL/GenBank/DDBJ databases">
        <authorList>
            <person name="de Groot N.N."/>
        </authorList>
    </citation>
    <scope>NUCLEOTIDE SEQUENCE [LARGE SCALE GENOMIC DNA]</scope>
    <source>
        <strain evidence="2 4">CGMCC 4.1859</strain>
    </source>
</reference>
<gene>
    <name evidence="3" type="ORF">OHN36_18200</name>
    <name evidence="2" type="ORF">SAMN05216260_110177</name>
</gene>
<sequence>MTPTGFGPAPVPYLPAQHPGTDRGGHDAYAWIVPVVVSALLALLVPPALLFGALSPMATDACGPDHCSAGLTRSLATVEALLRYGGLVTVPAYVVSWVLPWRRSWTPVRVVLGAAALLPPVAVLGLVLTLPAG</sequence>
<reference evidence="3" key="2">
    <citation type="submission" date="2022-10" db="EMBL/GenBank/DDBJ databases">
        <title>The complete genomes of actinobacterial strains from the NBC collection.</title>
        <authorList>
            <person name="Joergensen T.S."/>
            <person name="Alvarez Arevalo M."/>
            <person name="Sterndorff E.B."/>
            <person name="Faurdal D."/>
            <person name="Vuksanovic O."/>
            <person name="Mourched A.-S."/>
            <person name="Charusanti P."/>
            <person name="Shaw S."/>
            <person name="Blin K."/>
            <person name="Weber T."/>
        </authorList>
    </citation>
    <scope>NUCLEOTIDE SEQUENCE</scope>
    <source>
        <strain evidence="3">NBC_00489</strain>
    </source>
</reference>
<protein>
    <submittedName>
        <fullName evidence="2">Uncharacterized protein</fullName>
    </submittedName>
</protein>
<dbReference type="AlphaFoldDB" id="A0A1G7NJQ4"/>
<evidence type="ECO:0000313" key="3">
    <source>
        <dbReference type="EMBL" id="WUR38957.1"/>
    </source>
</evidence>
<keyword evidence="1" id="KW-0472">Membrane</keyword>
<dbReference type="Proteomes" id="UP000198614">
    <property type="component" value="Unassembled WGS sequence"/>
</dbReference>
<feature type="transmembrane region" description="Helical" evidence="1">
    <location>
        <begin position="28"/>
        <end position="51"/>
    </location>
</feature>
<dbReference type="EMBL" id="CP108330">
    <property type="protein sequence ID" value="WUR38957.1"/>
    <property type="molecule type" value="Genomic_DNA"/>
</dbReference>